<evidence type="ECO:0000313" key="6">
    <source>
        <dbReference type="Proteomes" id="UP000039217"/>
    </source>
</evidence>
<evidence type="ECO:0000256" key="1">
    <source>
        <dbReference type="SAM" id="Phobius"/>
    </source>
</evidence>
<evidence type="ECO:0000313" key="8">
    <source>
        <dbReference type="Proteomes" id="UP000048600"/>
    </source>
</evidence>
<reference evidence="6 7" key="1">
    <citation type="submission" date="2015-03" db="EMBL/GenBank/DDBJ databases">
        <authorList>
            <consortium name="Pathogen Informatics"/>
        </authorList>
    </citation>
    <scope>NUCLEOTIDE SEQUENCE [LARGE SCALE GENOMIC DNA]</scope>
    <source>
        <strain evidence="2 9">Bir 185</strain>
        <strain evidence="3 6">D00501624</strain>
        <strain evidence="4 7">M09401471</strain>
        <strain evidence="5 8">P00601463</strain>
    </source>
</reference>
<dbReference type="AlphaFoldDB" id="A0A655J7S5"/>
<dbReference type="EMBL" id="CQQC01001219">
    <property type="protein sequence ID" value="CNV75216.1"/>
    <property type="molecule type" value="Genomic_DNA"/>
</dbReference>
<sequence>MPDPLSPNSGLGMNVTVLPFCQAVFLMMYLYNCMSSAACSSELNW</sequence>
<name>A0A655J7S5_MYCTX</name>
<gene>
    <name evidence="3" type="ORF">ERS007661_03030</name>
    <name evidence="4" type="ORF">ERS007720_02871</name>
    <name evidence="5" type="ORF">ERS007741_03208</name>
    <name evidence="2" type="ORF">ERS027659_04783</name>
</gene>
<evidence type="ECO:0000313" key="7">
    <source>
        <dbReference type="Proteomes" id="UP000044938"/>
    </source>
</evidence>
<keyword evidence="1" id="KW-1133">Transmembrane helix</keyword>
<dbReference type="Proteomes" id="UP000044938">
    <property type="component" value="Unassembled WGS sequence"/>
</dbReference>
<evidence type="ECO:0000313" key="5">
    <source>
        <dbReference type="EMBL" id="COW81500.1"/>
    </source>
</evidence>
<dbReference type="EMBL" id="CNFT01001902">
    <property type="protein sequence ID" value="CKT74172.1"/>
    <property type="molecule type" value="Genomic_DNA"/>
</dbReference>
<evidence type="ECO:0000313" key="4">
    <source>
        <dbReference type="EMBL" id="COW57174.1"/>
    </source>
</evidence>
<keyword evidence="1" id="KW-0472">Membrane</keyword>
<dbReference type="Proteomes" id="UP000050164">
    <property type="component" value="Unassembled WGS sequence"/>
</dbReference>
<dbReference type="Proteomes" id="UP000039217">
    <property type="component" value="Unassembled WGS sequence"/>
</dbReference>
<dbReference type="Proteomes" id="UP000048600">
    <property type="component" value="Unassembled WGS sequence"/>
</dbReference>
<protein>
    <submittedName>
        <fullName evidence="4">Uncharacterized protein</fullName>
    </submittedName>
</protein>
<dbReference type="EMBL" id="CSAJ01000407">
    <property type="protein sequence ID" value="COW57174.1"/>
    <property type="molecule type" value="Genomic_DNA"/>
</dbReference>
<evidence type="ECO:0000313" key="9">
    <source>
        <dbReference type="Proteomes" id="UP000050164"/>
    </source>
</evidence>
<accession>A0A655J7S5</accession>
<evidence type="ECO:0000313" key="2">
    <source>
        <dbReference type="EMBL" id="CKT74172.1"/>
    </source>
</evidence>
<keyword evidence="1" id="KW-0812">Transmembrane</keyword>
<dbReference type="EMBL" id="CHKL01000456">
    <property type="protein sequence ID" value="COW81500.1"/>
    <property type="molecule type" value="Genomic_DNA"/>
</dbReference>
<evidence type="ECO:0000313" key="3">
    <source>
        <dbReference type="EMBL" id="CNV75216.1"/>
    </source>
</evidence>
<proteinExistence type="predicted"/>
<feature type="transmembrane region" description="Helical" evidence="1">
    <location>
        <begin position="12"/>
        <end position="31"/>
    </location>
</feature>
<organism evidence="4 7">
    <name type="scientific">Mycobacterium tuberculosis</name>
    <dbReference type="NCBI Taxonomy" id="1773"/>
    <lineage>
        <taxon>Bacteria</taxon>
        <taxon>Bacillati</taxon>
        <taxon>Actinomycetota</taxon>
        <taxon>Actinomycetes</taxon>
        <taxon>Mycobacteriales</taxon>
        <taxon>Mycobacteriaceae</taxon>
        <taxon>Mycobacterium</taxon>
        <taxon>Mycobacterium tuberculosis complex</taxon>
    </lineage>
</organism>